<keyword evidence="5 10" id="KW-0285">Flavoprotein</keyword>
<evidence type="ECO:0000256" key="9">
    <source>
        <dbReference type="ARBA" id="ARBA00023128"/>
    </source>
</evidence>
<evidence type="ECO:0000256" key="5">
    <source>
        <dbReference type="ARBA" id="ARBA00022630"/>
    </source>
</evidence>
<keyword evidence="9" id="KW-0496">Mitochondrion</keyword>
<evidence type="ECO:0000256" key="8">
    <source>
        <dbReference type="ARBA" id="ARBA00023002"/>
    </source>
</evidence>
<comment type="similarity">
    <text evidence="4 10">Belongs to the FAD-dependent glycerol-3-phosphate dehydrogenase family.</text>
</comment>
<keyword evidence="14" id="KW-1185">Reference proteome</keyword>
<keyword evidence="6" id="KW-0274">FAD</keyword>
<comment type="pathway">
    <text evidence="3">Polyol metabolism; glycerol degradation.</text>
</comment>
<evidence type="ECO:0000256" key="4">
    <source>
        <dbReference type="ARBA" id="ARBA00007330"/>
    </source>
</evidence>
<dbReference type="Gene3D" id="3.30.9.10">
    <property type="entry name" value="D-Amino Acid Oxidase, subunit A, domain 2"/>
    <property type="match status" value="1"/>
</dbReference>
<dbReference type="Gene3D" id="1.10.8.870">
    <property type="entry name" value="Alpha-glycerophosphate oxidase, cap domain"/>
    <property type="match status" value="1"/>
</dbReference>
<evidence type="ECO:0000256" key="6">
    <source>
        <dbReference type="ARBA" id="ARBA00022827"/>
    </source>
</evidence>
<evidence type="ECO:0000256" key="2">
    <source>
        <dbReference type="ARBA" id="ARBA00004173"/>
    </source>
</evidence>
<dbReference type="PANTHER" id="PTHR11985:SF15">
    <property type="entry name" value="GLYCEROL-3-PHOSPHATE DEHYDROGENASE, MITOCHONDRIAL"/>
    <property type="match status" value="1"/>
</dbReference>
<dbReference type="GO" id="GO:0005739">
    <property type="term" value="C:mitochondrion"/>
    <property type="evidence" value="ECO:0007669"/>
    <property type="project" value="UniProtKB-SubCell"/>
</dbReference>
<dbReference type="PANTHER" id="PTHR11985">
    <property type="entry name" value="GLYCEROL-3-PHOSPHATE DEHYDROGENASE"/>
    <property type="match status" value="1"/>
</dbReference>
<dbReference type="EC" id="1.1.5.3" evidence="10"/>
<dbReference type="GO" id="GO:0004368">
    <property type="term" value="F:glycerol-3-phosphate dehydrogenase (quinone) activity"/>
    <property type="evidence" value="ECO:0007669"/>
    <property type="project" value="UniProtKB-EC"/>
</dbReference>
<dbReference type="KEGG" id="bnn:FOA43_001677"/>
<dbReference type="InterPro" id="IPR031656">
    <property type="entry name" value="DAO_C"/>
</dbReference>
<dbReference type="PRINTS" id="PR01001">
    <property type="entry name" value="FADG3PDH"/>
</dbReference>
<dbReference type="EMBL" id="CP064812">
    <property type="protein sequence ID" value="QPG74350.1"/>
    <property type="molecule type" value="Genomic_DNA"/>
</dbReference>
<accession>A0A875RNZ7</accession>
<dbReference type="Pfam" id="PF16901">
    <property type="entry name" value="DAO_C"/>
    <property type="match status" value="1"/>
</dbReference>
<dbReference type="SUPFAM" id="SSF51905">
    <property type="entry name" value="FAD/NAD(P)-binding domain"/>
    <property type="match status" value="1"/>
</dbReference>
<dbReference type="InterPro" id="IPR006076">
    <property type="entry name" value="FAD-dep_OxRdtase"/>
</dbReference>
<dbReference type="InterPro" id="IPR036188">
    <property type="entry name" value="FAD/NAD-bd_sf"/>
</dbReference>
<comment type="subcellular location">
    <subcellularLocation>
        <location evidence="2">Mitochondrion</location>
    </subcellularLocation>
</comment>
<reference evidence="13" key="1">
    <citation type="submission" date="2020-10" db="EMBL/GenBank/DDBJ databases">
        <authorList>
            <person name="Roach M.J.R."/>
        </authorList>
    </citation>
    <scope>NUCLEOTIDE SEQUENCE</scope>
    <source>
        <strain evidence="13">CBS 1945</strain>
    </source>
</reference>
<evidence type="ECO:0000256" key="3">
    <source>
        <dbReference type="ARBA" id="ARBA00004745"/>
    </source>
</evidence>
<evidence type="ECO:0000259" key="12">
    <source>
        <dbReference type="Pfam" id="PF16901"/>
    </source>
</evidence>
<feature type="domain" description="Alpha-glycerophosphate oxidase C-terminal" evidence="12">
    <location>
        <begin position="483"/>
        <end position="618"/>
    </location>
</feature>
<organism evidence="13 14">
    <name type="scientific">Eeniella nana</name>
    <name type="common">Yeast</name>
    <name type="synonym">Brettanomyces nanus</name>
    <dbReference type="NCBI Taxonomy" id="13502"/>
    <lineage>
        <taxon>Eukaryota</taxon>
        <taxon>Fungi</taxon>
        <taxon>Dikarya</taxon>
        <taxon>Ascomycota</taxon>
        <taxon>Saccharomycotina</taxon>
        <taxon>Pichiomycetes</taxon>
        <taxon>Pichiales</taxon>
        <taxon>Pichiaceae</taxon>
        <taxon>Brettanomyces</taxon>
    </lineage>
</organism>
<dbReference type="RefSeq" id="XP_038777915.1">
    <property type="nucleotide sequence ID" value="XM_038921987.1"/>
</dbReference>
<evidence type="ECO:0000259" key="11">
    <source>
        <dbReference type="Pfam" id="PF01266"/>
    </source>
</evidence>
<dbReference type="PROSITE" id="PS00977">
    <property type="entry name" value="FAD_G3PDH_1"/>
    <property type="match status" value="1"/>
</dbReference>
<gene>
    <name evidence="13" type="ORF">FOA43_001677</name>
</gene>
<evidence type="ECO:0000313" key="14">
    <source>
        <dbReference type="Proteomes" id="UP000662931"/>
    </source>
</evidence>
<protein>
    <recommendedName>
        <fullName evidence="10">Glycerol-3-phosphate dehydrogenase</fullName>
        <ecNumber evidence="10">1.1.5.3</ecNumber>
    </recommendedName>
</protein>
<dbReference type="GO" id="GO:0006072">
    <property type="term" value="P:glycerol-3-phosphate metabolic process"/>
    <property type="evidence" value="ECO:0007669"/>
    <property type="project" value="UniProtKB-UniRule"/>
</dbReference>
<dbReference type="InterPro" id="IPR038299">
    <property type="entry name" value="DAO_C_sf"/>
</dbReference>
<comment type="catalytic activity">
    <reaction evidence="10">
        <text>a quinone + sn-glycerol 3-phosphate = dihydroxyacetone phosphate + a quinol</text>
        <dbReference type="Rhea" id="RHEA:18977"/>
        <dbReference type="ChEBI" id="CHEBI:24646"/>
        <dbReference type="ChEBI" id="CHEBI:57597"/>
        <dbReference type="ChEBI" id="CHEBI:57642"/>
        <dbReference type="ChEBI" id="CHEBI:132124"/>
        <dbReference type="EC" id="1.1.5.3"/>
    </reaction>
</comment>
<keyword evidence="7" id="KW-0809">Transit peptide</keyword>
<dbReference type="AlphaFoldDB" id="A0A875RNZ7"/>
<evidence type="ECO:0000313" key="13">
    <source>
        <dbReference type="EMBL" id="QPG74350.1"/>
    </source>
</evidence>
<name>A0A875RNZ7_EENNA</name>
<evidence type="ECO:0000256" key="7">
    <source>
        <dbReference type="ARBA" id="ARBA00022946"/>
    </source>
</evidence>
<dbReference type="OrthoDB" id="264015at2759"/>
<evidence type="ECO:0000256" key="1">
    <source>
        <dbReference type="ARBA" id="ARBA00001974"/>
    </source>
</evidence>
<dbReference type="InterPro" id="IPR000447">
    <property type="entry name" value="G3P_DH_FAD-dep"/>
</dbReference>
<dbReference type="SUPFAM" id="SSF54373">
    <property type="entry name" value="FAD-linked reductases, C-terminal domain"/>
    <property type="match status" value="1"/>
</dbReference>
<proteinExistence type="inferred from homology"/>
<dbReference type="Gene3D" id="3.50.50.60">
    <property type="entry name" value="FAD/NAD(P)-binding domain"/>
    <property type="match status" value="1"/>
</dbReference>
<dbReference type="FunFam" id="3.30.9.10:FF:000037">
    <property type="entry name" value="Glycerol-3-phosphate dehydrogenase"/>
    <property type="match status" value="1"/>
</dbReference>
<feature type="domain" description="FAD dependent oxidoreductase" evidence="11">
    <location>
        <begin position="76"/>
        <end position="456"/>
    </location>
</feature>
<keyword evidence="8 10" id="KW-0560">Oxidoreductase</keyword>
<sequence length="646" mass="71787">MTKLAVGSLFIVAGGFAFNSYVNRVTRSDGKSTIKPFVTHLPKPPSRDELLRRLGRPISSDEKKHVSIKDVQSKFDLVVIGGGAVGTGAALDATLRGLKVLLVEKNDYASGTSSKSTKMAHGGIRYLEKAVFQLSKVQLDLVIEALHERASILENAPHLAICLPICIPVYKWYQVPYFYAGCALYDMFAGSQGIRHSYVMTRHATLDEHPQLNPNGLVGGLVYHDGLFNDARMNVALALTAEQHGATVLNYMNVEQFLKDGDGKSKGVRIRDIDSGSEYLVGADALIGAAGPYSDLLISMDKSENGLPDPEALSHPRMVVPSGGVHVILPEWYCSEDQGLLDASTPDGRVMFFLPWQGKVLAGTTDVPLKKVPENPVATEQEISDILGELQHYVKFPVRREDVLSAWCGVRPLVRDPSTVPEGEVVASTQGIVRNHLVYELPNGLITITGGKWTTYRQMAEDVIDYTIQHVSTLNERFATRPCTTKHNKLVGADSYDPTFFCRLAQQYHLTETLAKHLASNYGDRAPIICELFLRYPRLKAPIGLPRPEGHDYSYDDFKYPFTLAELYYCLDYEHVRHPIDFLARRCRLAFLDANKALNAVDEVVDVMARRYGWSSSKKTQMKQEATDYIEEMGLVPNKTSYGKVE</sequence>
<comment type="cofactor">
    <cofactor evidence="1 10">
        <name>FAD</name>
        <dbReference type="ChEBI" id="CHEBI:57692"/>
    </cofactor>
</comment>
<dbReference type="Pfam" id="PF01266">
    <property type="entry name" value="DAO"/>
    <property type="match status" value="1"/>
</dbReference>
<dbReference type="PROSITE" id="PS00978">
    <property type="entry name" value="FAD_G3PDH_2"/>
    <property type="match status" value="1"/>
</dbReference>
<evidence type="ECO:0000256" key="10">
    <source>
        <dbReference type="RuleBase" id="RU361217"/>
    </source>
</evidence>
<dbReference type="GeneID" id="62195078"/>
<dbReference type="Proteomes" id="UP000662931">
    <property type="component" value="Chromosome 1"/>
</dbReference>